<dbReference type="Pfam" id="PF02899">
    <property type="entry name" value="Phage_int_SAM_1"/>
    <property type="match status" value="1"/>
</dbReference>
<dbReference type="SUPFAM" id="SSF56349">
    <property type="entry name" value="DNA breaking-rejoining enzymes"/>
    <property type="match status" value="1"/>
</dbReference>
<evidence type="ECO:0000259" key="7">
    <source>
        <dbReference type="PROSITE" id="PS51898"/>
    </source>
</evidence>
<dbReference type="EMBL" id="SLXA01000001">
    <property type="protein sequence ID" value="TCO86502.1"/>
    <property type="molecule type" value="Genomic_DNA"/>
</dbReference>
<keyword evidence="10" id="KW-1185">Reference proteome</keyword>
<dbReference type="Proteomes" id="UP000295711">
    <property type="component" value="Unassembled WGS sequence"/>
</dbReference>
<dbReference type="GO" id="GO:0015074">
    <property type="term" value="P:DNA integration"/>
    <property type="evidence" value="ECO:0007669"/>
    <property type="project" value="UniProtKB-KW"/>
</dbReference>
<comment type="caution">
    <text evidence="9">The sequence shown here is derived from an EMBL/GenBank/DDBJ whole genome shotgun (WGS) entry which is preliminary data.</text>
</comment>
<dbReference type="Gene3D" id="1.10.443.10">
    <property type="entry name" value="Intergrase catalytic core"/>
    <property type="match status" value="1"/>
</dbReference>
<dbReference type="InterPro" id="IPR013762">
    <property type="entry name" value="Integrase-like_cat_sf"/>
</dbReference>
<sequence length="278" mass="32078">MNMIRENDIQAFETYLYLNEKSRATTVKYIRAVRRLTEFLQDEELTKRRLLEYRELLMGQMKAQTVNGVLSALHAFLDFLGLQDCKVKFLKVQRQAFVDESRELSEAEYKRLLLAAEAKGNERLYLLMMTICGTGIRVGELPYITVEAVRSGRAEIRMKGKNRTIILQKELCRKLLQYAKEQSIESGHIFRTRSGNPLDRSNICHDMKKLCAEAKVDASKVFPHNLRHLFARTFYAVEKNLAHLADVLGHSRIETTRIYVAVSAAAHERILNRMGLVI</sequence>
<proteinExistence type="inferred from homology"/>
<evidence type="ECO:0000313" key="9">
    <source>
        <dbReference type="EMBL" id="TCO86502.1"/>
    </source>
</evidence>
<dbReference type="InterPro" id="IPR044068">
    <property type="entry name" value="CB"/>
</dbReference>
<protein>
    <submittedName>
        <fullName evidence="9">Site-specific recombinase XerD</fullName>
    </submittedName>
</protein>
<dbReference type="PROSITE" id="PS51900">
    <property type="entry name" value="CB"/>
    <property type="match status" value="1"/>
</dbReference>
<gene>
    <name evidence="9" type="ORF">EV212_101290</name>
</gene>
<dbReference type="PANTHER" id="PTHR30349">
    <property type="entry name" value="PHAGE INTEGRASE-RELATED"/>
    <property type="match status" value="1"/>
</dbReference>
<keyword evidence="5" id="KW-0233">DNA recombination</keyword>
<comment type="function">
    <text evidence="1">Site-specific tyrosine recombinase, which acts by catalyzing the cutting and rejoining of the recombining DNA molecules.</text>
</comment>
<evidence type="ECO:0000259" key="8">
    <source>
        <dbReference type="PROSITE" id="PS51900"/>
    </source>
</evidence>
<dbReference type="PROSITE" id="PS51898">
    <property type="entry name" value="TYR_RECOMBINASE"/>
    <property type="match status" value="1"/>
</dbReference>
<organism evidence="9 10">
    <name type="scientific">Frisingicoccus caecimuris</name>
    <dbReference type="NCBI Taxonomy" id="1796636"/>
    <lineage>
        <taxon>Bacteria</taxon>
        <taxon>Bacillati</taxon>
        <taxon>Bacillota</taxon>
        <taxon>Clostridia</taxon>
        <taxon>Lachnospirales</taxon>
        <taxon>Lachnospiraceae</taxon>
        <taxon>Frisingicoccus</taxon>
    </lineage>
</organism>
<dbReference type="InterPro" id="IPR011010">
    <property type="entry name" value="DNA_brk_join_enz"/>
</dbReference>
<evidence type="ECO:0000256" key="4">
    <source>
        <dbReference type="ARBA" id="ARBA00023125"/>
    </source>
</evidence>
<keyword evidence="3" id="KW-0229">DNA integration</keyword>
<accession>A0A4R2LEG8</accession>
<dbReference type="OrthoDB" id="9801717at2"/>
<feature type="domain" description="Core-binding (CB)" evidence="8">
    <location>
        <begin position="6"/>
        <end position="81"/>
    </location>
</feature>
<evidence type="ECO:0000256" key="1">
    <source>
        <dbReference type="ARBA" id="ARBA00003283"/>
    </source>
</evidence>
<evidence type="ECO:0000256" key="2">
    <source>
        <dbReference type="ARBA" id="ARBA00008857"/>
    </source>
</evidence>
<keyword evidence="4 6" id="KW-0238">DNA-binding</keyword>
<feature type="domain" description="Tyr recombinase" evidence="7">
    <location>
        <begin position="99"/>
        <end position="272"/>
    </location>
</feature>
<evidence type="ECO:0000313" key="10">
    <source>
        <dbReference type="Proteomes" id="UP000295711"/>
    </source>
</evidence>
<dbReference type="GO" id="GO:0006310">
    <property type="term" value="P:DNA recombination"/>
    <property type="evidence" value="ECO:0007669"/>
    <property type="project" value="UniProtKB-KW"/>
</dbReference>
<dbReference type="InterPro" id="IPR004107">
    <property type="entry name" value="Integrase_SAM-like_N"/>
</dbReference>
<evidence type="ECO:0000256" key="3">
    <source>
        <dbReference type="ARBA" id="ARBA00022908"/>
    </source>
</evidence>
<evidence type="ECO:0000256" key="6">
    <source>
        <dbReference type="PROSITE-ProRule" id="PRU01248"/>
    </source>
</evidence>
<dbReference type="AlphaFoldDB" id="A0A4R2LEG8"/>
<dbReference type="GO" id="GO:0003677">
    <property type="term" value="F:DNA binding"/>
    <property type="evidence" value="ECO:0007669"/>
    <property type="project" value="UniProtKB-UniRule"/>
</dbReference>
<name>A0A4R2LEG8_9FIRM</name>
<evidence type="ECO:0000256" key="5">
    <source>
        <dbReference type="ARBA" id="ARBA00023172"/>
    </source>
</evidence>
<comment type="similarity">
    <text evidence="2">Belongs to the 'phage' integrase family.</text>
</comment>
<dbReference type="InterPro" id="IPR010998">
    <property type="entry name" value="Integrase_recombinase_N"/>
</dbReference>
<dbReference type="Pfam" id="PF00589">
    <property type="entry name" value="Phage_integrase"/>
    <property type="match status" value="1"/>
</dbReference>
<dbReference type="InterPro" id="IPR002104">
    <property type="entry name" value="Integrase_catalytic"/>
</dbReference>
<reference evidence="9 10" key="1">
    <citation type="submission" date="2019-03" db="EMBL/GenBank/DDBJ databases">
        <title>Genomic Encyclopedia of Type Strains, Phase IV (KMG-IV): sequencing the most valuable type-strain genomes for metagenomic binning, comparative biology and taxonomic classification.</title>
        <authorList>
            <person name="Goeker M."/>
        </authorList>
    </citation>
    <scope>NUCLEOTIDE SEQUENCE [LARGE SCALE GENOMIC DNA]</scope>
    <source>
        <strain evidence="9 10">DSM 28559</strain>
    </source>
</reference>
<dbReference type="InterPro" id="IPR050090">
    <property type="entry name" value="Tyrosine_recombinase_XerCD"/>
</dbReference>
<dbReference type="PANTHER" id="PTHR30349:SF89">
    <property type="entry name" value="INTEGRASE_RECOMBINASE"/>
    <property type="match status" value="1"/>
</dbReference>
<dbReference type="Gene3D" id="1.10.150.130">
    <property type="match status" value="1"/>
</dbReference>